<dbReference type="PANTHER" id="PTHR31325">
    <property type="entry name" value="OS01G0798800 PROTEIN-RELATED"/>
    <property type="match status" value="1"/>
</dbReference>
<feature type="transmembrane region" description="Helical" evidence="1">
    <location>
        <begin position="453"/>
        <end position="472"/>
    </location>
</feature>
<dbReference type="AlphaFoldDB" id="A0AB40AZ82"/>
<name>A0AB40AZ82_DIOCR</name>
<evidence type="ECO:0000313" key="4">
    <source>
        <dbReference type="RefSeq" id="XP_039119804.1"/>
    </source>
</evidence>
<evidence type="ECO:0000313" key="3">
    <source>
        <dbReference type="Proteomes" id="UP001515500"/>
    </source>
</evidence>
<feature type="transmembrane region" description="Helical" evidence="1">
    <location>
        <begin position="221"/>
        <end position="239"/>
    </location>
</feature>
<feature type="domain" description="DUF4220" evidence="2">
    <location>
        <begin position="197"/>
        <end position="523"/>
    </location>
</feature>
<keyword evidence="3" id="KW-1185">Reference proteome</keyword>
<gene>
    <name evidence="4" type="primary">LOC120256100</name>
</gene>
<feature type="transmembrane region" description="Helical" evidence="1">
    <location>
        <begin position="120"/>
        <end position="140"/>
    </location>
</feature>
<evidence type="ECO:0000259" key="2">
    <source>
        <dbReference type="Pfam" id="PF13968"/>
    </source>
</evidence>
<dbReference type="Proteomes" id="UP001515500">
    <property type="component" value="Unplaced"/>
</dbReference>
<keyword evidence="1" id="KW-0472">Membrane</keyword>
<protein>
    <submittedName>
        <fullName evidence="4">Uncharacterized protein LOC120256100</fullName>
    </submittedName>
</protein>
<dbReference type="Pfam" id="PF04578">
    <property type="entry name" value="DUF594"/>
    <property type="match status" value="1"/>
</dbReference>
<dbReference type="RefSeq" id="XP_039119804.1">
    <property type="nucleotide sequence ID" value="XM_039263870.1"/>
</dbReference>
<organism evidence="3 4">
    <name type="scientific">Dioscorea cayennensis subsp. rotundata</name>
    <name type="common">White Guinea yam</name>
    <name type="synonym">Dioscorea rotundata</name>
    <dbReference type="NCBI Taxonomy" id="55577"/>
    <lineage>
        <taxon>Eukaryota</taxon>
        <taxon>Viridiplantae</taxon>
        <taxon>Streptophyta</taxon>
        <taxon>Embryophyta</taxon>
        <taxon>Tracheophyta</taxon>
        <taxon>Spermatophyta</taxon>
        <taxon>Magnoliopsida</taxon>
        <taxon>Liliopsida</taxon>
        <taxon>Dioscoreales</taxon>
        <taxon>Dioscoreaceae</taxon>
        <taxon>Dioscorea</taxon>
    </lineage>
</organism>
<dbReference type="Pfam" id="PF13968">
    <property type="entry name" value="DUF4220"/>
    <property type="match status" value="1"/>
</dbReference>
<dbReference type="GeneID" id="120256100"/>
<proteinExistence type="predicted"/>
<dbReference type="InterPro" id="IPR007658">
    <property type="entry name" value="DUF594"/>
</dbReference>
<keyword evidence="1" id="KW-0812">Transmembrane</keyword>
<keyword evidence="1" id="KW-1133">Transmembrane helix</keyword>
<reference evidence="4" key="1">
    <citation type="submission" date="2025-08" db="UniProtKB">
        <authorList>
            <consortium name="RefSeq"/>
        </authorList>
    </citation>
    <scope>IDENTIFICATION</scope>
</reference>
<feature type="transmembrane region" description="Helical" evidence="1">
    <location>
        <begin position="152"/>
        <end position="172"/>
    </location>
</feature>
<sequence>MMILMDQREERLLAIMDQREERVKQLEQSLVNISSYIENQQNSRALGMGITDSTSIDPMRCRDEWIKETQFSLNRSIRVELPRFDGEDHRKLFKAQGTMMGYLSSKTKILLKWLDTNAGMLARIEVLVVISAGLMTFLALFGSYRRRSRSSVIKYTLLAAYILTDSISAYTIGLMQNRQVPQRAVRVVVDVLDHRQVHHQLNHCLLVVYTLFIYNSYAKWTSIWIAVAIFMAISMVKFLEKFVVFYQVRNSNGSMVNTKLVSDYMHYEHKLSNEDEIDPVLMKGYKYLVIGEKEEDVAVGPPDYLMKLNIEDAKVADKVVTLENIWSCRGPVLRDSEAAKDVCLSFTLFKLLRRRFTGYPWAEANSPKARKLIVQGLLGDHMRTFRVIETELAFLYDSFYTKYAVVSHMPVMLLSSVASLVGSFWVAVVLAHYKPPSYEEHLMRGIVDSLVTISFLSAIAFIELWQIITYVFSDWAKVLLLCNYVRKSSWQGMNLFQTALSFLCQQRVLKPWDDKLGQYSLLESYDYYPSCFKMVVMNVQRGQEASPFIQLPEEVKKAIVHALIHSRGKLRRIGEYSLTLCEVGYGGELSWACQLETYTQIILVWHVATSICLLKTGAPPHHASTEDQFNRKVADSLSKYCAYLVVFCREFLPDQDSVTEVIFARIVRETMRHLWEQRSMSRKLDRLMEVRDATETIVEKGGKLGRQLIELIGDESLRFRVLREIWVEITLCIAPSGKVTAHARHLAEGGEFITHVWALLCHLGTFQQPPAREIV</sequence>
<evidence type="ECO:0000256" key="1">
    <source>
        <dbReference type="SAM" id="Phobius"/>
    </source>
</evidence>
<dbReference type="InterPro" id="IPR025315">
    <property type="entry name" value="DUF4220"/>
</dbReference>
<feature type="transmembrane region" description="Helical" evidence="1">
    <location>
        <begin position="411"/>
        <end position="433"/>
    </location>
</feature>
<accession>A0AB40AZ82</accession>